<keyword evidence="3" id="KW-1185">Reference proteome</keyword>
<dbReference type="SUPFAM" id="SSF52317">
    <property type="entry name" value="Class I glutamine amidotransferase-like"/>
    <property type="match status" value="1"/>
</dbReference>
<comment type="caution">
    <text evidence="2">The sequence shown here is derived from an EMBL/GenBank/DDBJ whole genome shotgun (WGS) entry which is preliminary data.</text>
</comment>
<feature type="domain" description="DJ-1/PfpI" evidence="1">
    <location>
        <begin position="5"/>
        <end position="171"/>
    </location>
</feature>
<name>A0ABU4S1F0_9GAMM</name>
<accession>A0ABU4S1F0</accession>
<dbReference type="Gene3D" id="3.40.50.880">
    <property type="match status" value="1"/>
</dbReference>
<dbReference type="InterPro" id="IPR029062">
    <property type="entry name" value="Class_I_gatase-like"/>
</dbReference>
<dbReference type="EC" id="4.2.1.-" evidence="2"/>
<dbReference type="Proteomes" id="UP001273505">
    <property type="component" value="Unassembled WGS sequence"/>
</dbReference>
<proteinExistence type="predicted"/>
<protein>
    <submittedName>
        <fullName evidence="2">DJ-1/PfpI family protein</fullName>
        <ecNumber evidence="2">4.2.1.-</ecNumber>
    </submittedName>
</protein>
<dbReference type="EMBL" id="JAXAFO010000021">
    <property type="protein sequence ID" value="MDX6850226.1"/>
    <property type="molecule type" value="Genomic_DNA"/>
</dbReference>
<dbReference type="Pfam" id="PF01965">
    <property type="entry name" value="DJ-1_PfpI"/>
    <property type="match status" value="1"/>
</dbReference>
<gene>
    <name evidence="2" type="ORF">SCD92_12705</name>
</gene>
<dbReference type="GO" id="GO:0016829">
    <property type="term" value="F:lyase activity"/>
    <property type="evidence" value="ECO:0007669"/>
    <property type="project" value="UniProtKB-KW"/>
</dbReference>
<dbReference type="InterPro" id="IPR002818">
    <property type="entry name" value="DJ-1/PfpI"/>
</dbReference>
<evidence type="ECO:0000259" key="1">
    <source>
        <dbReference type="Pfam" id="PF01965"/>
    </source>
</evidence>
<dbReference type="CDD" id="cd03139">
    <property type="entry name" value="GATase1_PfpI_2"/>
    <property type="match status" value="1"/>
</dbReference>
<organism evidence="2 3">
    <name type="scientific">Gilvimarinus gilvus</name>
    <dbReference type="NCBI Taxonomy" id="3058038"/>
    <lineage>
        <taxon>Bacteria</taxon>
        <taxon>Pseudomonadati</taxon>
        <taxon>Pseudomonadota</taxon>
        <taxon>Gammaproteobacteria</taxon>
        <taxon>Cellvibrionales</taxon>
        <taxon>Cellvibrionaceae</taxon>
        <taxon>Gilvimarinus</taxon>
    </lineage>
</organism>
<evidence type="ECO:0000313" key="3">
    <source>
        <dbReference type="Proteomes" id="UP001273505"/>
    </source>
</evidence>
<reference evidence="2 3" key="1">
    <citation type="submission" date="2023-11" db="EMBL/GenBank/DDBJ databases">
        <title>Gilvimarinus fulvus sp. nov., isolated from the surface of Kelp.</title>
        <authorList>
            <person name="Sun Y.Y."/>
            <person name="Gong Y."/>
            <person name="Du Z.J."/>
        </authorList>
    </citation>
    <scope>NUCLEOTIDE SEQUENCE [LARGE SCALE GENOMIC DNA]</scope>
    <source>
        <strain evidence="2 3">SDUM040013</strain>
    </source>
</reference>
<sequence>MSYNVAILAFDDLEELDLGGPWEVLQSARELNNSFDCKIYTPDGNDLTASKGMKIGAHGCIENVEHCDILIVPGGKGVWPLQTDSNFLQHVTRLANTATWVCSVCTGSFLLASAGLLNGKSCTTYHAYTEKLRKTSLIGEVLDQVRYVVDGNVLTAAGVSAGIDMSLWLVKKLEGEAFAKNVQRYMEYYPEPPLDEHVLGSDNGLYSADVNV</sequence>
<dbReference type="PANTHER" id="PTHR43130:SF3">
    <property type="entry name" value="HTH-TYPE TRANSCRIPTIONAL REGULATOR RV1931C"/>
    <property type="match status" value="1"/>
</dbReference>
<dbReference type="InterPro" id="IPR052158">
    <property type="entry name" value="INH-QAR"/>
</dbReference>
<dbReference type="RefSeq" id="WP_302720853.1">
    <property type="nucleotide sequence ID" value="NZ_JAULRU010000215.1"/>
</dbReference>
<keyword evidence="2" id="KW-0456">Lyase</keyword>
<dbReference type="PANTHER" id="PTHR43130">
    <property type="entry name" value="ARAC-FAMILY TRANSCRIPTIONAL REGULATOR"/>
    <property type="match status" value="1"/>
</dbReference>
<evidence type="ECO:0000313" key="2">
    <source>
        <dbReference type="EMBL" id="MDX6850226.1"/>
    </source>
</evidence>